<dbReference type="Gene3D" id="3.30.70.330">
    <property type="match status" value="1"/>
</dbReference>
<proteinExistence type="predicted"/>
<evidence type="ECO:0000256" key="1">
    <source>
        <dbReference type="ARBA" id="ARBA00022884"/>
    </source>
</evidence>
<feature type="region of interest" description="Disordered" evidence="3">
    <location>
        <begin position="311"/>
        <end position="339"/>
    </location>
</feature>
<feature type="domain" description="RRM" evidence="4">
    <location>
        <begin position="79"/>
        <end position="161"/>
    </location>
</feature>
<dbReference type="PROSITE" id="PS50102">
    <property type="entry name" value="RRM"/>
    <property type="match status" value="1"/>
</dbReference>
<dbReference type="InterPro" id="IPR035979">
    <property type="entry name" value="RBD_domain_sf"/>
</dbReference>
<dbReference type="InterPro" id="IPR012677">
    <property type="entry name" value="Nucleotide-bd_a/b_plait_sf"/>
</dbReference>
<keyword evidence="1 2" id="KW-0694">RNA-binding</keyword>
<dbReference type="GO" id="GO:0003723">
    <property type="term" value="F:RNA binding"/>
    <property type="evidence" value="ECO:0007669"/>
    <property type="project" value="UniProtKB-UniRule"/>
</dbReference>
<protein>
    <recommendedName>
        <fullName evidence="4">RRM domain-containing protein</fullName>
    </recommendedName>
</protein>
<dbReference type="Pfam" id="PF00076">
    <property type="entry name" value="RRM_1"/>
    <property type="match status" value="1"/>
</dbReference>
<feature type="compositionally biased region" description="Acidic residues" evidence="3">
    <location>
        <begin position="330"/>
        <end position="339"/>
    </location>
</feature>
<feature type="region of interest" description="Disordered" evidence="3">
    <location>
        <begin position="1"/>
        <end position="42"/>
    </location>
</feature>
<feature type="region of interest" description="Disordered" evidence="3">
    <location>
        <begin position="159"/>
        <end position="186"/>
    </location>
</feature>
<dbReference type="SUPFAM" id="SSF54928">
    <property type="entry name" value="RNA-binding domain, RBD"/>
    <property type="match status" value="1"/>
</dbReference>
<name>A0A7S1KL69_STEMN</name>
<sequence length="339" mass="37200">MATTLSPVLVKVANPQGGMDPKSDPKSDAKSTNPTSDEPKQHTVAEGLVEQLAELDLDRHVSKKAINQIMIPAHHHDERKLFVGGIPATVTDAEFLDVFQQYGEVIDSVVMIDRTTKRSRGFGFVTFAKAEVASSLLNSIPGKTGMVTIHGKNCELKASEPKSMNSDAPRYIHSGMKPTPYATKPVPRNMPATKGYGYHNPGHGVVPNESYYDSRNFDQLYNGSGHQGYTTSSPYGGYPYSGWEQQGAHYSSYPYVNAHQYPSSQGYYPPQAGGTYNQYMYPAQATNGYAPGYPMAGYYRQSVPDYSGQLMQGEYRGDGEGSLESYPEAYYEDGGDDDE</sequence>
<dbReference type="InterPro" id="IPR052462">
    <property type="entry name" value="SLIRP/GR-RBP-like"/>
</dbReference>
<gene>
    <name evidence="5" type="ORF">CMEN1057_LOCUS83</name>
</gene>
<dbReference type="EMBL" id="HBGC01000126">
    <property type="protein sequence ID" value="CAD9076707.1"/>
    <property type="molecule type" value="Transcribed_RNA"/>
</dbReference>
<evidence type="ECO:0000259" key="4">
    <source>
        <dbReference type="PROSITE" id="PS50102"/>
    </source>
</evidence>
<dbReference type="SMART" id="SM00360">
    <property type="entry name" value="RRM"/>
    <property type="match status" value="1"/>
</dbReference>
<reference evidence="5" key="1">
    <citation type="submission" date="2021-01" db="EMBL/GenBank/DDBJ databases">
        <authorList>
            <person name="Corre E."/>
            <person name="Pelletier E."/>
            <person name="Niang G."/>
            <person name="Scheremetjew M."/>
            <person name="Finn R."/>
            <person name="Kale V."/>
            <person name="Holt S."/>
            <person name="Cochrane G."/>
            <person name="Meng A."/>
            <person name="Brown T."/>
            <person name="Cohen L."/>
        </authorList>
    </citation>
    <scope>NUCLEOTIDE SEQUENCE</scope>
    <source>
        <strain evidence="5">CCMP 338</strain>
    </source>
</reference>
<accession>A0A7S1KL69</accession>
<evidence type="ECO:0000256" key="3">
    <source>
        <dbReference type="SAM" id="MobiDB-lite"/>
    </source>
</evidence>
<evidence type="ECO:0000313" key="5">
    <source>
        <dbReference type="EMBL" id="CAD9076707.1"/>
    </source>
</evidence>
<organism evidence="5">
    <name type="scientific">Stephanocyclus meneghinianus</name>
    <name type="common">Diatom</name>
    <name type="synonym">Cyclotella meneghiniana</name>
    <dbReference type="NCBI Taxonomy" id="29205"/>
    <lineage>
        <taxon>Eukaryota</taxon>
        <taxon>Sar</taxon>
        <taxon>Stramenopiles</taxon>
        <taxon>Ochrophyta</taxon>
        <taxon>Bacillariophyta</taxon>
        <taxon>Coscinodiscophyceae</taxon>
        <taxon>Thalassiosirophycidae</taxon>
        <taxon>Thalassiosirales</taxon>
        <taxon>Thalassiosiraceae</taxon>
        <taxon>Stephanocyclus</taxon>
    </lineage>
</organism>
<dbReference type="InterPro" id="IPR000504">
    <property type="entry name" value="RRM_dom"/>
</dbReference>
<evidence type="ECO:0000256" key="2">
    <source>
        <dbReference type="PROSITE-ProRule" id="PRU00176"/>
    </source>
</evidence>
<dbReference type="PANTHER" id="PTHR48027">
    <property type="entry name" value="HETEROGENEOUS NUCLEAR RIBONUCLEOPROTEIN 87F-RELATED"/>
    <property type="match status" value="1"/>
</dbReference>
<dbReference type="AlphaFoldDB" id="A0A7S1KL69"/>